<comment type="caution">
    <text evidence="10">The sequence shown here is derived from an EMBL/GenBank/DDBJ whole genome shotgun (WGS) entry which is preliminary data.</text>
</comment>
<organism evidence="10 11">
    <name type="scientific">Gymnopilus junonius</name>
    <name type="common">Spectacular rustgill mushroom</name>
    <name type="synonym">Gymnopilus spectabilis subsp. junonius</name>
    <dbReference type="NCBI Taxonomy" id="109634"/>
    <lineage>
        <taxon>Eukaryota</taxon>
        <taxon>Fungi</taxon>
        <taxon>Dikarya</taxon>
        <taxon>Basidiomycota</taxon>
        <taxon>Agaricomycotina</taxon>
        <taxon>Agaricomycetes</taxon>
        <taxon>Agaricomycetidae</taxon>
        <taxon>Agaricales</taxon>
        <taxon>Agaricineae</taxon>
        <taxon>Hymenogastraceae</taxon>
        <taxon>Gymnopilus</taxon>
    </lineage>
</organism>
<dbReference type="EMBL" id="JADNYJ010000002">
    <property type="protein sequence ID" value="KAF8912712.1"/>
    <property type="molecule type" value="Genomic_DNA"/>
</dbReference>
<dbReference type="GO" id="GO:0033588">
    <property type="term" value="C:elongator holoenzyme complex"/>
    <property type="evidence" value="ECO:0007669"/>
    <property type="project" value="InterPro"/>
</dbReference>
<keyword evidence="6" id="KW-0963">Cytoplasm</keyword>
<evidence type="ECO:0000256" key="8">
    <source>
        <dbReference type="ARBA" id="ARBA00023242"/>
    </source>
</evidence>
<comment type="similarity">
    <text evidence="4">Belongs to the ELP5 family.</text>
</comment>
<dbReference type="PANTHER" id="PTHR15641:SF1">
    <property type="entry name" value="ELONGATOR COMPLEX PROTEIN 5"/>
    <property type="match status" value="1"/>
</dbReference>
<evidence type="ECO:0000256" key="5">
    <source>
        <dbReference type="ARBA" id="ARBA00020264"/>
    </source>
</evidence>
<dbReference type="GO" id="GO:0005829">
    <property type="term" value="C:cytosol"/>
    <property type="evidence" value="ECO:0007669"/>
    <property type="project" value="TreeGrafter"/>
</dbReference>
<sequence>MALLTSVLNDDPHKHPLLILQSSLAQTSLSIVRHVLAAGSSGSTRRNVLFCLLYPPSSLIDSKILDVVEVYDWTDHVPGYHDLDTRSEILAIVEKLFYSAPFSVVEGSSDPLNIVIDSADTLVEDDSSPSKTYKFLSTLYEVVKRHKHSRLIIHSQSPSNLLPLITQTSFSSSLAHVITHPTALIAHLAIDFLMPPPPLSPLPKFWSVFIPVSERIHDTERLVFGTGGEGSGYPSEFVVEVIVREGVGRKRGVERILEAWSSTLEGPCELTVLESLKKYAEKPKEYAQSAAPDPTQNLSFNLNLTTSQQESRAQVPLPYTHDGKPIISNPPAAIFYDPDSADDLDDDDPDEDLDI</sequence>
<keyword evidence="11" id="KW-1185">Reference proteome</keyword>
<dbReference type="Proteomes" id="UP000724874">
    <property type="component" value="Unassembled WGS sequence"/>
</dbReference>
<evidence type="ECO:0000256" key="3">
    <source>
        <dbReference type="ARBA" id="ARBA00005043"/>
    </source>
</evidence>
<reference evidence="10" key="1">
    <citation type="submission" date="2020-11" db="EMBL/GenBank/DDBJ databases">
        <authorList>
            <consortium name="DOE Joint Genome Institute"/>
            <person name="Ahrendt S."/>
            <person name="Riley R."/>
            <person name="Andreopoulos W."/>
            <person name="LaButti K."/>
            <person name="Pangilinan J."/>
            <person name="Ruiz-duenas F.J."/>
            <person name="Barrasa J.M."/>
            <person name="Sanchez-Garcia M."/>
            <person name="Camarero S."/>
            <person name="Miyauchi S."/>
            <person name="Serrano A."/>
            <person name="Linde D."/>
            <person name="Babiker R."/>
            <person name="Drula E."/>
            <person name="Ayuso-Fernandez I."/>
            <person name="Pacheco R."/>
            <person name="Padilla G."/>
            <person name="Ferreira P."/>
            <person name="Barriuso J."/>
            <person name="Kellner H."/>
            <person name="Castanera R."/>
            <person name="Alfaro M."/>
            <person name="Ramirez L."/>
            <person name="Pisabarro A.G."/>
            <person name="Kuo A."/>
            <person name="Tritt A."/>
            <person name="Lipzen A."/>
            <person name="He G."/>
            <person name="Yan M."/>
            <person name="Ng V."/>
            <person name="Cullen D."/>
            <person name="Martin F."/>
            <person name="Rosso M.-N."/>
            <person name="Henrissat B."/>
            <person name="Hibbett D."/>
            <person name="Martinez A.T."/>
            <person name="Grigoriev I.V."/>
        </authorList>
    </citation>
    <scope>NUCLEOTIDE SEQUENCE</scope>
    <source>
        <strain evidence="10">AH 44721</strain>
    </source>
</reference>
<evidence type="ECO:0000313" key="10">
    <source>
        <dbReference type="EMBL" id="KAF8912712.1"/>
    </source>
</evidence>
<dbReference type="GO" id="GO:0000049">
    <property type="term" value="F:tRNA binding"/>
    <property type="evidence" value="ECO:0007669"/>
    <property type="project" value="TreeGrafter"/>
</dbReference>
<evidence type="ECO:0000256" key="7">
    <source>
        <dbReference type="ARBA" id="ARBA00022694"/>
    </source>
</evidence>
<feature type="region of interest" description="Disordered" evidence="9">
    <location>
        <begin position="307"/>
        <end position="355"/>
    </location>
</feature>
<dbReference type="AlphaFoldDB" id="A0A9P5P1S4"/>
<dbReference type="Pfam" id="PF10483">
    <property type="entry name" value="Elong_Iki1"/>
    <property type="match status" value="1"/>
</dbReference>
<evidence type="ECO:0000256" key="6">
    <source>
        <dbReference type="ARBA" id="ARBA00022490"/>
    </source>
</evidence>
<dbReference type="InterPro" id="IPR019519">
    <property type="entry name" value="Elp5"/>
</dbReference>
<evidence type="ECO:0000256" key="1">
    <source>
        <dbReference type="ARBA" id="ARBA00004123"/>
    </source>
</evidence>
<evidence type="ECO:0000256" key="2">
    <source>
        <dbReference type="ARBA" id="ARBA00004496"/>
    </source>
</evidence>
<dbReference type="PANTHER" id="PTHR15641">
    <property type="entry name" value="ELONGATOR COMPLEX PROTEIN 5"/>
    <property type="match status" value="1"/>
</dbReference>
<keyword evidence="7" id="KW-0819">tRNA processing</keyword>
<feature type="compositionally biased region" description="Acidic residues" evidence="9">
    <location>
        <begin position="339"/>
        <end position="355"/>
    </location>
</feature>
<name>A0A9P5P1S4_GYMJU</name>
<protein>
    <recommendedName>
        <fullName evidence="5">Elongator complex protein 5</fullName>
    </recommendedName>
</protein>
<accession>A0A9P5P1S4</accession>
<evidence type="ECO:0000256" key="4">
    <source>
        <dbReference type="ARBA" id="ARBA00009567"/>
    </source>
</evidence>
<evidence type="ECO:0000256" key="9">
    <source>
        <dbReference type="SAM" id="MobiDB-lite"/>
    </source>
</evidence>
<evidence type="ECO:0000313" key="11">
    <source>
        <dbReference type="Proteomes" id="UP000724874"/>
    </source>
</evidence>
<gene>
    <name evidence="10" type="ORF">CPB84DRAFT_1670900</name>
</gene>
<proteinExistence type="inferred from homology"/>
<dbReference type="GO" id="GO:0005634">
    <property type="term" value="C:nucleus"/>
    <property type="evidence" value="ECO:0007669"/>
    <property type="project" value="UniProtKB-SubCell"/>
</dbReference>
<comment type="pathway">
    <text evidence="3">tRNA modification; 5-methoxycarbonylmethyl-2-thiouridine-tRNA biosynthesis.</text>
</comment>
<dbReference type="GO" id="GO:0002098">
    <property type="term" value="P:tRNA wobble uridine modification"/>
    <property type="evidence" value="ECO:0007669"/>
    <property type="project" value="InterPro"/>
</dbReference>
<comment type="subcellular location">
    <subcellularLocation>
        <location evidence="2">Cytoplasm</location>
    </subcellularLocation>
    <subcellularLocation>
        <location evidence="1">Nucleus</location>
    </subcellularLocation>
</comment>
<keyword evidence="8" id="KW-0539">Nucleus</keyword>
<dbReference type="OrthoDB" id="2564232at2759"/>